<feature type="transmembrane region" description="Helical" evidence="1">
    <location>
        <begin position="195"/>
        <end position="215"/>
    </location>
</feature>
<keyword evidence="1" id="KW-0812">Transmembrane</keyword>
<gene>
    <name evidence="3" type="ORF">DIW82_10700</name>
</gene>
<feature type="transmembrane region" description="Helical" evidence="1">
    <location>
        <begin position="235"/>
        <end position="252"/>
    </location>
</feature>
<dbReference type="InterPro" id="IPR002656">
    <property type="entry name" value="Acyl_transf_3_dom"/>
</dbReference>
<feature type="transmembrane region" description="Helical" evidence="1">
    <location>
        <begin position="304"/>
        <end position="326"/>
    </location>
</feature>
<protein>
    <submittedName>
        <fullName evidence="3">Acyltransferase</fullName>
    </submittedName>
</protein>
<evidence type="ECO:0000256" key="1">
    <source>
        <dbReference type="SAM" id="Phobius"/>
    </source>
</evidence>
<proteinExistence type="predicted"/>
<feature type="transmembrane region" description="Helical" evidence="1">
    <location>
        <begin position="42"/>
        <end position="62"/>
    </location>
</feature>
<name>A0A3D4T112_9CORY</name>
<evidence type="ECO:0000313" key="4">
    <source>
        <dbReference type="Proteomes" id="UP000261739"/>
    </source>
</evidence>
<evidence type="ECO:0000313" key="3">
    <source>
        <dbReference type="EMBL" id="HCT15226.1"/>
    </source>
</evidence>
<dbReference type="PANTHER" id="PTHR23028">
    <property type="entry name" value="ACETYLTRANSFERASE"/>
    <property type="match status" value="1"/>
</dbReference>
<keyword evidence="3" id="KW-0012">Acyltransferase</keyword>
<comment type="caution">
    <text evidence="3">The sequence shown here is derived from an EMBL/GenBank/DDBJ whole genome shotgun (WGS) entry which is preliminary data.</text>
</comment>
<sequence>MVAPRPFLPALEGLRACAALGIVVTHVAFQTGNDTGALFNRILARFDFFVPVFFALSAFLLWRRHHDQVGDWAGYYVRRCGRILPAYWVVVAVVLLLLPVAGHPGGWPAVANILLIQNYLPDGLLGGLTHLWSLCVEMFFYLVLPVIAVVVGRRRRRVRVLGIVLLGLVGVAWPFLAVVVPGFDPSDGGVNPHIMPWAFFAWFGVGMLAAELEGFLQDAPAAVRDTARRWAGRRWLWLLVALAALVVAALLGPEGLTQATPWQFVRRNLCGLVFAAALVGPYVVEPTAPVLESPVMQTLGRWSYSVFLWHIAVLSLVFPLLGIGLFRGGYLATAVVLVATVVFTVPVAAVSYALVEDPARHAVNRWWRRAVRAGHADHADRAGQPRRAGRAGRVG</sequence>
<dbReference type="GO" id="GO:0016020">
    <property type="term" value="C:membrane"/>
    <property type="evidence" value="ECO:0007669"/>
    <property type="project" value="TreeGrafter"/>
</dbReference>
<feature type="transmembrane region" description="Helical" evidence="1">
    <location>
        <begin position="83"/>
        <end position="102"/>
    </location>
</feature>
<feature type="transmembrane region" description="Helical" evidence="1">
    <location>
        <begin position="332"/>
        <end position="355"/>
    </location>
</feature>
<dbReference type="PANTHER" id="PTHR23028:SF53">
    <property type="entry name" value="ACYL_TRANSF_3 DOMAIN-CONTAINING PROTEIN"/>
    <property type="match status" value="1"/>
</dbReference>
<feature type="transmembrane region" description="Helical" evidence="1">
    <location>
        <begin position="264"/>
        <end position="284"/>
    </location>
</feature>
<accession>A0A3D4T112</accession>
<feature type="transmembrane region" description="Helical" evidence="1">
    <location>
        <begin position="131"/>
        <end position="151"/>
    </location>
</feature>
<dbReference type="EMBL" id="DQID01000275">
    <property type="protein sequence ID" value="HCT15226.1"/>
    <property type="molecule type" value="Genomic_DNA"/>
</dbReference>
<evidence type="ECO:0000259" key="2">
    <source>
        <dbReference type="Pfam" id="PF01757"/>
    </source>
</evidence>
<feature type="domain" description="Acyltransferase 3" evidence="2">
    <location>
        <begin position="10"/>
        <end position="350"/>
    </location>
</feature>
<dbReference type="GO" id="GO:0009103">
    <property type="term" value="P:lipopolysaccharide biosynthetic process"/>
    <property type="evidence" value="ECO:0007669"/>
    <property type="project" value="TreeGrafter"/>
</dbReference>
<keyword evidence="1" id="KW-0472">Membrane</keyword>
<organism evidence="3 4">
    <name type="scientific">Corynebacterium nuruki</name>
    <dbReference type="NCBI Taxonomy" id="1032851"/>
    <lineage>
        <taxon>Bacteria</taxon>
        <taxon>Bacillati</taxon>
        <taxon>Actinomycetota</taxon>
        <taxon>Actinomycetes</taxon>
        <taxon>Mycobacteriales</taxon>
        <taxon>Corynebacteriaceae</taxon>
        <taxon>Corynebacterium</taxon>
    </lineage>
</organism>
<dbReference type="Proteomes" id="UP000261739">
    <property type="component" value="Unassembled WGS sequence"/>
</dbReference>
<dbReference type="AlphaFoldDB" id="A0A3D4T112"/>
<dbReference type="GO" id="GO:0016747">
    <property type="term" value="F:acyltransferase activity, transferring groups other than amino-acyl groups"/>
    <property type="evidence" value="ECO:0007669"/>
    <property type="project" value="InterPro"/>
</dbReference>
<keyword evidence="3" id="KW-0808">Transferase</keyword>
<keyword evidence="1" id="KW-1133">Transmembrane helix</keyword>
<reference evidence="3 4" key="1">
    <citation type="journal article" date="2018" name="Nat. Biotechnol.">
        <title>A standardized bacterial taxonomy based on genome phylogeny substantially revises the tree of life.</title>
        <authorList>
            <person name="Parks D.H."/>
            <person name="Chuvochina M."/>
            <person name="Waite D.W."/>
            <person name="Rinke C."/>
            <person name="Skarshewski A."/>
            <person name="Chaumeil P.A."/>
            <person name="Hugenholtz P."/>
        </authorList>
    </citation>
    <scope>NUCLEOTIDE SEQUENCE [LARGE SCALE GENOMIC DNA]</scope>
    <source>
        <strain evidence="3">UBA11247</strain>
    </source>
</reference>
<dbReference type="Pfam" id="PF01757">
    <property type="entry name" value="Acyl_transf_3"/>
    <property type="match status" value="1"/>
</dbReference>
<dbReference type="STRING" id="863239.GCA_000213935_01456"/>
<dbReference type="InterPro" id="IPR050879">
    <property type="entry name" value="Acyltransferase_3"/>
</dbReference>
<feature type="transmembrane region" description="Helical" evidence="1">
    <location>
        <begin position="12"/>
        <end position="30"/>
    </location>
</feature>
<feature type="transmembrane region" description="Helical" evidence="1">
    <location>
        <begin position="163"/>
        <end position="183"/>
    </location>
</feature>